<gene>
    <name evidence="2" type="ORF">I2H36_04285</name>
</gene>
<feature type="transmembrane region" description="Helical" evidence="1">
    <location>
        <begin position="6"/>
        <end position="25"/>
    </location>
</feature>
<dbReference type="Proteomes" id="UP000611708">
    <property type="component" value="Unassembled WGS sequence"/>
</dbReference>
<sequence>MPVTPAEAALVVFTVCNTARVFAYLPQIVKISRDTQGAVAISYATWTLFGVSHLSTVAYAVLVVDDWRMAAVFVANTLCCVAIVSLTAWKRAMFGRHRHNPTTAGASAGIGAQPDQR</sequence>
<keyword evidence="3" id="KW-1185">Reference proteome</keyword>
<comment type="caution">
    <text evidence="2">The sequence shown here is derived from an EMBL/GenBank/DDBJ whole genome shotgun (WGS) entry which is preliminary data.</text>
</comment>
<organism evidence="2 3">
    <name type="scientific">Microvirga terrestris</name>
    <dbReference type="NCBI Taxonomy" id="2791024"/>
    <lineage>
        <taxon>Bacteria</taxon>
        <taxon>Pseudomonadati</taxon>
        <taxon>Pseudomonadota</taxon>
        <taxon>Alphaproteobacteria</taxon>
        <taxon>Hyphomicrobiales</taxon>
        <taxon>Methylobacteriaceae</taxon>
        <taxon>Microvirga</taxon>
    </lineage>
</organism>
<evidence type="ECO:0000256" key="1">
    <source>
        <dbReference type="SAM" id="Phobius"/>
    </source>
</evidence>
<keyword evidence="1" id="KW-1133">Transmembrane helix</keyword>
<evidence type="ECO:0008006" key="4">
    <source>
        <dbReference type="Google" id="ProtNLM"/>
    </source>
</evidence>
<keyword evidence="1" id="KW-0812">Transmembrane</keyword>
<dbReference type="EMBL" id="JADQDN010000002">
    <property type="protein sequence ID" value="MBF9195245.1"/>
    <property type="molecule type" value="Genomic_DNA"/>
</dbReference>
<keyword evidence="1" id="KW-0472">Membrane</keyword>
<feature type="transmembrane region" description="Helical" evidence="1">
    <location>
        <begin position="67"/>
        <end position="89"/>
    </location>
</feature>
<proteinExistence type="predicted"/>
<name>A0ABS0HPW9_9HYPH</name>
<evidence type="ECO:0000313" key="2">
    <source>
        <dbReference type="EMBL" id="MBF9195245.1"/>
    </source>
</evidence>
<evidence type="ECO:0000313" key="3">
    <source>
        <dbReference type="Proteomes" id="UP000611708"/>
    </source>
</evidence>
<feature type="transmembrane region" description="Helical" evidence="1">
    <location>
        <begin position="37"/>
        <end position="61"/>
    </location>
</feature>
<protein>
    <recommendedName>
        <fullName evidence="4">PQ-loop repeat-containing protein</fullName>
    </recommendedName>
</protein>
<dbReference type="RefSeq" id="WP_196262649.1">
    <property type="nucleotide sequence ID" value="NZ_JADQDN010000002.1"/>
</dbReference>
<reference evidence="2 3" key="1">
    <citation type="submission" date="2020-11" db="EMBL/GenBank/DDBJ databases">
        <authorList>
            <person name="Kim M.K."/>
        </authorList>
    </citation>
    <scope>NUCLEOTIDE SEQUENCE [LARGE SCALE GENOMIC DNA]</scope>
    <source>
        <strain evidence="2 3">BT290</strain>
    </source>
</reference>
<accession>A0ABS0HPW9</accession>
<dbReference type="Gene3D" id="1.20.1280.290">
    <property type="match status" value="1"/>
</dbReference>